<accession>A0A0K2U698</accession>
<reference evidence="1" key="1">
    <citation type="submission" date="2014-05" db="EMBL/GenBank/DDBJ databases">
        <authorList>
            <person name="Chronopoulou M."/>
        </authorList>
    </citation>
    <scope>NUCLEOTIDE SEQUENCE</scope>
    <source>
        <tissue evidence="1">Whole organism</tissue>
    </source>
</reference>
<dbReference type="AlphaFoldDB" id="A0A0K2U698"/>
<sequence>MASLPTSFINLMIVPREGIGLPVYFSINFLNVG</sequence>
<evidence type="ECO:0000313" key="1">
    <source>
        <dbReference type="EMBL" id="CDW33794.1"/>
    </source>
</evidence>
<proteinExistence type="predicted"/>
<protein>
    <submittedName>
        <fullName evidence="1">Uncharacterized protein</fullName>
    </submittedName>
</protein>
<dbReference type="EMBL" id="HACA01016433">
    <property type="protein sequence ID" value="CDW33794.1"/>
    <property type="molecule type" value="Transcribed_RNA"/>
</dbReference>
<organism evidence="1">
    <name type="scientific">Lepeophtheirus salmonis</name>
    <name type="common">Salmon louse</name>
    <name type="synonym">Caligus salmonis</name>
    <dbReference type="NCBI Taxonomy" id="72036"/>
    <lineage>
        <taxon>Eukaryota</taxon>
        <taxon>Metazoa</taxon>
        <taxon>Ecdysozoa</taxon>
        <taxon>Arthropoda</taxon>
        <taxon>Crustacea</taxon>
        <taxon>Multicrustacea</taxon>
        <taxon>Hexanauplia</taxon>
        <taxon>Copepoda</taxon>
        <taxon>Siphonostomatoida</taxon>
        <taxon>Caligidae</taxon>
        <taxon>Lepeophtheirus</taxon>
    </lineage>
</organism>
<name>A0A0K2U698_LEPSM</name>